<proteinExistence type="predicted"/>
<name>F8P9Z0_SERL9</name>
<dbReference type="Proteomes" id="UP000008064">
    <property type="component" value="Unassembled WGS sequence"/>
</dbReference>
<dbReference type="HOGENOM" id="CLU_2251699_0_0_1"/>
<protein>
    <submittedName>
        <fullName evidence="1">Uncharacterized protein</fullName>
    </submittedName>
</protein>
<accession>F8P9Z0</accession>
<sequence length="104" mass="11815">MDIRAHEDDVRNYITDRIRLWTRLNGLLSGAFREEVLELLVTEGQGIPLLFAELQEALAFSTGLRQISADDLVDKATVMDAPKCKSLIYASPLSLSFRRKMYIL</sequence>
<gene>
    <name evidence="1" type="ORF">SERLADRAFT_401419</name>
</gene>
<reference evidence="1" key="1">
    <citation type="submission" date="2011-04" db="EMBL/GenBank/DDBJ databases">
        <title>Evolution of plant cell wall degrading machinery underlies the functional diversity of forest fungi.</title>
        <authorList>
            <consortium name="US DOE Joint Genome Institute (JGI-PGF)"/>
            <person name="Eastwood D.C."/>
            <person name="Floudas D."/>
            <person name="Binder M."/>
            <person name="Majcherczyk A."/>
            <person name="Schneider P."/>
            <person name="Aerts A."/>
            <person name="Asiegbu F.O."/>
            <person name="Baker S.E."/>
            <person name="Barry K."/>
            <person name="Bendiksby M."/>
            <person name="Blumentritt M."/>
            <person name="Coutinho P.M."/>
            <person name="Cullen D."/>
            <person name="Cullen D."/>
            <person name="Gathman A."/>
            <person name="Goodell B."/>
            <person name="Henrissat B."/>
            <person name="Ihrmark K."/>
            <person name="Kauserud H."/>
            <person name="Kohler A."/>
            <person name="LaButti K."/>
            <person name="Lapidus A."/>
            <person name="Lavin J.L."/>
            <person name="Lee Y.-H."/>
            <person name="Lindquist E."/>
            <person name="Lilly W."/>
            <person name="Lucas S."/>
            <person name="Morin E."/>
            <person name="Murat C."/>
            <person name="Oguiza J.A."/>
            <person name="Park J."/>
            <person name="Pisabarro A.G."/>
            <person name="Riley R."/>
            <person name="Rosling A."/>
            <person name="Salamov A."/>
            <person name="Schmidt O."/>
            <person name="Schmutz J."/>
            <person name="Skrede I."/>
            <person name="Stenlid J."/>
            <person name="Wiebenga A."/>
            <person name="Xie X."/>
            <person name="Kues U."/>
            <person name="Hibbett D.S."/>
            <person name="Hoffmeister D."/>
            <person name="Hogberg N."/>
            <person name="Martin F."/>
            <person name="Grigoriev I.V."/>
            <person name="Watkinson S.C."/>
        </authorList>
    </citation>
    <scope>NUCLEOTIDE SEQUENCE</scope>
    <source>
        <strain evidence="1">S7.9</strain>
    </source>
</reference>
<dbReference type="AlphaFoldDB" id="F8P9Z0"/>
<dbReference type="KEGG" id="sla:SERLADRAFT_401419"/>
<dbReference type="RefSeq" id="XP_007323423.1">
    <property type="nucleotide sequence ID" value="XM_007323361.1"/>
</dbReference>
<organism>
    <name type="scientific">Serpula lacrymans var. lacrymans (strain S7.9)</name>
    <name type="common">Dry rot fungus</name>
    <dbReference type="NCBI Taxonomy" id="578457"/>
    <lineage>
        <taxon>Eukaryota</taxon>
        <taxon>Fungi</taxon>
        <taxon>Dikarya</taxon>
        <taxon>Basidiomycota</taxon>
        <taxon>Agaricomycotina</taxon>
        <taxon>Agaricomycetes</taxon>
        <taxon>Agaricomycetidae</taxon>
        <taxon>Boletales</taxon>
        <taxon>Coniophorineae</taxon>
        <taxon>Serpulaceae</taxon>
        <taxon>Serpula</taxon>
    </lineage>
</organism>
<evidence type="ECO:0000313" key="1">
    <source>
        <dbReference type="EMBL" id="EGO19988.1"/>
    </source>
</evidence>
<dbReference type="EMBL" id="GL945442">
    <property type="protein sequence ID" value="EGO19988.1"/>
    <property type="molecule type" value="Genomic_DNA"/>
</dbReference>
<dbReference type="GeneID" id="18812099"/>